<proteinExistence type="predicted"/>
<dbReference type="InterPro" id="IPR001633">
    <property type="entry name" value="EAL_dom"/>
</dbReference>
<dbReference type="CDD" id="cd01948">
    <property type="entry name" value="EAL"/>
    <property type="match status" value="1"/>
</dbReference>
<dbReference type="InterPro" id="IPR050706">
    <property type="entry name" value="Cyclic-di-GMP_PDE-like"/>
</dbReference>
<sequence length="326" mass="37059">MTQCSNCSPANPIYEIKVTGEPNLIILPQIIPFLRSRDSLVCSTEETLFVNEAGISDLVDFCQDHMDVEQLTFRLNDGSWQPFREIRETLSSRWVDDIILQQRVICYSQPIVDDQGSVYAHEMLARFVQEDGSLLSPLTVFEAAKHRNRLYALDRLCRMTAVRSCKGLQGKVFINFIPTSIYSPQHCLQSTIQLARQLNINPSILVFEVVETEQVEDLEHLKSILGYYKDHGFQYALDDVGEGFSTIELLQQLKPHYMKLDKGFVQGVAISQEKQKIATAMLEAALQIDSVPLAEGIENEADFAWLRDNGFKLFQGYWFGRPSPVA</sequence>
<dbReference type="KEGG" id="cheb:HH215_02785"/>
<dbReference type="PANTHER" id="PTHR33121">
    <property type="entry name" value="CYCLIC DI-GMP PHOSPHODIESTERASE PDEF"/>
    <property type="match status" value="1"/>
</dbReference>
<reference evidence="2 3" key="1">
    <citation type="submission" date="2020-04" db="EMBL/GenBank/DDBJ databases">
        <title>Genome sequencing of novel species.</title>
        <authorList>
            <person name="Heo J."/>
            <person name="Kim S.-J."/>
            <person name="Kim J.-S."/>
            <person name="Hong S.-B."/>
            <person name="Kwon S.-W."/>
        </authorList>
    </citation>
    <scope>NUCLEOTIDE SEQUENCE [LARGE SCALE GENOMIC DNA]</scope>
    <source>
        <strain evidence="2 3">MFER-1</strain>
    </source>
</reference>
<keyword evidence="3" id="KW-1185">Reference proteome</keyword>
<dbReference type="AlphaFoldDB" id="A0A7Z2VFN2"/>
<feature type="domain" description="EAL" evidence="1">
    <location>
        <begin position="87"/>
        <end position="326"/>
    </location>
</feature>
<dbReference type="Pfam" id="PF00563">
    <property type="entry name" value="EAL"/>
    <property type="match status" value="1"/>
</dbReference>
<gene>
    <name evidence="2" type="ORF">HH215_02785</name>
</gene>
<evidence type="ECO:0000313" key="3">
    <source>
        <dbReference type="Proteomes" id="UP000502248"/>
    </source>
</evidence>
<dbReference type="GO" id="GO:0071111">
    <property type="term" value="F:cyclic-guanylate-specific phosphodiesterase activity"/>
    <property type="evidence" value="ECO:0007669"/>
    <property type="project" value="InterPro"/>
</dbReference>
<accession>A0A7Z2VFN2</accession>
<dbReference type="Proteomes" id="UP000502248">
    <property type="component" value="Chromosome"/>
</dbReference>
<evidence type="ECO:0000259" key="1">
    <source>
        <dbReference type="PROSITE" id="PS50883"/>
    </source>
</evidence>
<protein>
    <submittedName>
        <fullName evidence="2">EAL domain-containing protein</fullName>
    </submittedName>
</protein>
<dbReference type="Gene3D" id="3.20.20.450">
    <property type="entry name" value="EAL domain"/>
    <property type="match status" value="1"/>
</dbReference>
<dbReference type="PROSITE" id="PS50883">
    <property type="entry name" value="EAL"/>
    <property type="match status" value="1"/>
</dbReference>
<dbReference type="EMBL" id="CP051680">
    <property type="protein sequence ID" value="QJD82209.1"/>
    <property type="molecule type" value="Genomic_DNA"/>
</dbReference>
<dbReference type="InterPro" id="IPR035919">
    <property type="entry name" value="EAL_sf"/>
</dbReference>
<organism evidence="2 3">
    <name type="scientific">Cohnella herbarum</name>
    <dbReference type="NCBI Taxonomy" id="2728023"/>
    <lineage>
        <taxon>Bacteria</taxon>
        <taxon>Bacillati</taxon>
        <taxon>Bacillota</taxon>
        <taxon>Bacilli</taxon>
        <taxon>Bacillales</taxon>
        <taxon>Paenibacillaceae</taxon>
        <taxon>Cohnella</taxon>
    </lineage>
</organism>
<dbReference type="SMART" id="SM00052">
    <property type="entry name" value="EAL"/>
    <property type="match status" value="1"/>
</dbReference>
<dbReference type="SUPFAM" id="SSF141868">
    <property type="entry name" value="EAL domain-like"/>
    <property type="match status" value="1"/>
</dbReference>
<name>A0A7Z2VFN2_9BACL</name>
<evidence type="ECO:0000313" key="2">
    <source>
        <dbReference type="EMBL" id="QJD82209.1"/>
    </source>
</evidence>
<dbReference type="PANTHER" id="PTHR33121:SF76">
    <property type="entry name" value="SIGNALING PROTEIN"/>
    <property type="match status" value="1"/>
</dbReference>